<evidence type="ECO:0000256" key="7">
    <source>
        <dbReference type="SAM" id="Phobius"/>
    </source>
</evidence>
<accession>A0A3S1C322</accession>
<protein>
    <recommendedName>
        <fullName evidence="13">Concentrative nucleoside transporter C-terminal domain-containing protein</fullName>
    </recommendedName>
</protein>
<feature type="domain" description="Concentrative nucleoside transporter N-terminal" evidence="8">
    <location>
        <begin position="31"/>
        <end position="101"/>
    </location>
</feature>
<evidence type="ECO:0000256" key="4">
    <source>
        <dbReference type="ARBA" id="ARBA00022692"/>
    </source>
</evidence>
<keyword evidence="4 7" id="KW-0812">Transmembrane</keyword>
<evidence type="ECO:0000313" key="12">
    <source>
        <dbReference type="Proteomes" id="UP000271974"/>
    </source>
</evidence>
<dbReference type="GO" id="GO:0005415">
    <property type="term" value="F:nucleoside:sodium symporter activity"/>
    <property type="evidence" value="ECO:0007669"/>
    <property type="project" value="TreeGrafter"/>
</dbReference>
<organism evidence="11 12">
    <name type="scientific">Elysia chlorotica</name>
    <name type="common">Eastern emerald elysia</name>
    <name type="synonym">Sea slug</name>
    <dbReference type="NCBI Taxonomy" id="188477"/>
    <lineage>
        <taxon>Eukaryota</taxon>
        <taxon>Metazoa</taxon>
        <taxon>Spiralia</taxon>
        <taxon>Lophotrochozoa</taxon>
        <taxon>Mollusca</taxon>
        <taxon>Gastropoda</taxon>
        <taxon>Heterobranchia</taxon>
        <taxon>Euthyneura</taxon>
        <taxon>Panpulmonata</taxon>
        <taxon>Sacoglossa</taxon>
        <taxon>Placobranchoidea</taxon>
        <taxon>Plakobranchidae</taxon>
        <taxon>Elysia</taxon>
    </lineage>
</organism>
<evidence type="ECO:0000256" key="2">
    <source>
        <dbReference type="ARBA" id="ARBA00009033"/>
    </source>
</evidence>
<keyword evidence="5 7" id="KW-1133">Transmembrane helix</keyword>
<evidence type="ECO:0000256" key="3">
    <source>
        <dbReference type="ARBA" id="ARBA00022475"/>
    </source>
</evidence>
<dbReference type="OrthoDB" id="6075923at2759"/>
<feature type="transmembrane region" description="Helical" evidence="7">
    <location>
        <begin position="26"/>
        <end position="44"/>
    </location>
</feature>
<keyword evidence="6 7" id="KW-0472">Membrane</keyword>
<feature type="transmembrane region" description="Helical" evidence="7">
    <location>
        <begin position="50"/>
        <end position="69"/>
    </location>
</feature>
<comment type="subcellular location">
    <subcellularLocation>
        <location evidence="1">Cell membrane</location>
        <topology evidence="1">Multi-pass membrane protein</topology>
    </subcellularLocation>
</comment>
<dbReference type="PANTHER" id="PTHR10590">
    <property type="entry name" value="SODIUM/NUCLEOSIDE COTRANSPORTER"/>
    <property type="match status" value="1"/>
</dbReference>
<feature type="transmembrane region" description="Helical" evidence="7">
    <location>
        <begin position="274"/>
        <end position="299"/>
    </location>
</feature>
<evidence type="ECO:0000259" key="9">
    <source>
        <dbReference type="Pfam" id="PF07662"/>
    </source>
</evidence>
<evidence type="ECO:0000259" key="10">
    <source>
        <dbReference type="Pfam" id="PF07670"/>
    </source>
</evidence>
<name>A0A3S1C322_ELYCH</name>
<keyword evidence="12" id="KW-1185">Reference proteome</keyword>
<comment type="caution">
    <text evidence="11">The sequence shown here is derived from an EMBL/GenBank/DDBJ whole genome shotgun (WGS) entry which is preliminary data.</text>
</comment>
<proteinExistence type="inferred from homology"/>
<dbReference type="Pfam" id="PF01773">
    <property type="entry name" value="Nucleos_tra2_N"/>
    <property type="match status" value="1"/>
</dbReference>
<feature type="domain" description="Concentrative nucleoside transporter C-terminal" evidence="9">
    <location>
        <begin position="215"/>
        <end position="458"/>
    </location>
</feature>
<feature type="transmembrane region" description="Helical" evidence="7">
    <location>
        <begin position="403"/>
        <end position="426"/>
    </location>
</feature>
<dbReference type="Pfam" id="PF07662">
    <property type="entry name" value="Nucleos_tra2_C"/>
    <property type="match status" value="1"/>
</dbReference>
<dbReference type="STRING" id="188477.A0A3S1C322"/>
<dbReference type="InterPro" id="IPR011657">
    <property type="entry name" value="CNT_C_dom"/>
</dbReference>
<keyword evidence="3" id="KW-1003">Cell membrane</keyword>
<feature type="transmembrane region" description="Helical" evidence="7">
    <location>
        <begin position="111"/>
        <end position="134"/>
    </location>
</feature>
<dbReference type="PANTHER" id="PTHR10590:SF4">
    <property type="entry name" value="SOLUTE CARRIER FAMILY 28 MEMBER 3"/>
    <property type="match status" value="1"/>
</dbReference>
<reference evidence="11 12" key="1">
    <citation type="submission" date="2019-01" db="EMBL/GenBank/DDBJ databases">
        <title>A draft genome assembly of the solar-powered sea slug Elysia chlorotica.</title>
        <authorList>
            <person name="Cai H."/>
            <person name="Li Q."/>
            <person name="Fang X."/>
            <person name="Li J."/>
            <person name="Curtis N.E."/>
            <person name="Altenburger A."/>
            <person name="Shibata T."/>
            <person name="Feng M."/>
            <person name="Maeda T."/>
            <person name="Schwartz J.A."/>
            <person name="Shigenobu S."/>
            <person name="Lundholm N."/>
            <person name="Nishiyama T."/>
            <person name="Yang H."/>
            <person name="Hasebe M."/>
            <person name="Li S."/>
            <person name="Pierce S.K."/>
            <person name="Wang J."/>
        </authorList>
    </citation>
    <scope>NUCLEOTIDE SEQUENCE [LARGE SCALE GENOMIC DNA]</scope>
    <source>
        <strain evidence="11">EC2010</strain>
        <tissue evidence="11">Whole organism of an adult</tissue>
    </source>
</reference>
<dbReference type="InterPro" id="IPR008276">
    <property type="entry name" value="C_nuclsd_transpt"/>
</dbReference>
<sequence>VLYAVALLGVCVYIGVDVIRHDTRNLQAVTGIVALILGCFLFSAKPQRINWHPVFWGFMMQFLLAIITLRTRPGYLVFKWAGDKAKDFVRLSDKGSDVMLGASFRATKAGVFFETAGVMVFVNACISVLDYAGVVEFIILKIGGFLAWCLETGPIESVVAGANIFIGLAEAPLLVRPYLSVITKSELHTIMTCGFASISSAFMAMFIAIGAPPTHMLTACLISAPAALAISKLVYPEVHKVDFNNQRNICMRDASSPQSSMQAIADSSTFSIKLIATVTVNMMAFVSILNLVDTVLIWVGERAGQENFSFNYVTSYLFYPLSWMMGVPAKDCKPASSIMGLKLMATPFVAYKHLGSLIQNRVHLEEYITTYNATWHYSGKDIVLDATNATLVNGILEPRTEAILTYAMCGLSGFPAIGVTMGTLISMSPARKEDVVRLVISAFVAGNLASYATGAVAGVMYNGM</sequence>
<dbReference type="EMBL" id="RQTK01000331">
    <property type="protein sequence ID" value="RUS81559.1"/>
    <property type="molecule type" value="Genomic_DNA"/>
</dbReference>
<evidence type="ECO:0008006" key="13">
    <source>
        <dbReference type="Google" id="ProtNLM"/>
    </source>
</evidence>
<feature type="domain" description="Nucleoside transporter/FeoB GTPase Gate" evidence="10">
    <location>
        <begin position="114"/>
        <end position="211"/>
    </location>
</feature>
<dbReference type="InterPro" id="IPR002668">
    <property type="entry name" value="CNT_N_dom"/>
</dbReference>
<dbReference type="Pfam" id="PF07670">
    <property type="entry name" value="Gate"/>
    <property type="match status" value="1"/>
</dbReference>
<dbReference type="InterPro" id="IPR011642">
    <property type="entry name" value="Gate_dom"/>
</dbReference>
<dbReference type="AlphaFoldDB" id="A0A3S1C322"/>
<gene>
    <name evidence="11" type="ORF">EGW08_010689</name>
</gene>
<evidence type="ECO:0000256" key="5">
    <source>
        <dbReference type="ARBA" id="ARBA00022989"/>
    </source>
</evidence>
<evidence type="ECO:0000256" key="1">
    <source>
        <dbReference type="ARBA" id="ARBA00004651"/>
    </source>
</evidence>
<feature type="transmembrane region" description="Helical" evidence="7">
    <location>
        <begin position="438"/>
        <end position="461"/>
    </location>
</feature>
<feature type="non-terminal residue" evidence="11">
    <location>
        <position position="1"/>
    </location>
</feature>
<comment type="similarity">
    <text evidence="2">Belongs to the concentrative nucleoside transporter (CNT) (TC 2.A.41) family.</text>
</comment>
<evidence type="ECO:0000313" key="11">
    <source>
        <dbReference type="EMBL" id="RUS81559.1"/>
    </source>
</evidence>
<evidence type="ECO:0000256" key="6">
    <source>
        <dbReference type="ARBA" id="ARBA00023136"/>
    </source>
</evidence>
<dbReference type="Proteomes" id="UP000271974">
    <property type="component" value="Unassembled WGS sequence"/>
</dbReference>
<dbReference type="GO" id="GO:0005886">
    <property type="term" value="C:plasma membrane"/>
    <property type="evidence" value="ECO:0007669"/>
    <property type="project" value="UniProtKB-SubCell"/>
</dbReference>
<feature type="transmembrane region" description="Helical" evidence="7">
    <location>
        <begin position="187"/>
        <end position="209"/>
    </location>
</feature>
<evidence type="ECO:0000259" key="8">
    <source>
        <dbReference type="Pfam" id="PF01773"/>
    </source>
</evidence>